<comment type="caution">
    <text evidence="1">The sequence shown here is derived from an EMBL/GenBank/DDBJ whole genome shotgun (WGS) entry which is preliminary data.</text>
</comment>
<organism evidence="1">
    <name type="scientific">bioreactor metagenome</name>
    <dbReference type="NCBI Taxonomy" id="1076179"/>
    <lineage>
        <taxon>unclassified sequences</taxon>
        <taxon>metagenomes</taxon>
        <taxon>ecological metagenomes</taxon>
    </lineage>
</organism>
<protein>
    <submittedName>
        <fullName evidence="1">Uncharacterized protein</fullName>
    </submittedName>
</protein>
<sequence length="81" mass="8525">MQGAGQPAATCVGFTPGAAQLAVDDGQPLGIDLSSALDEGQRRQRRVIGFVLGQILVVDAEGHVISWLCKSTPAFVYRVTI</sequence>
<reference evidence="1" key="1">
    <citation type="submission" date="2019-08" db="EMBL/GenBank/DDBJ databases">
        <authorList>
            <person name="Kucharzyk K."/>
            <person name="Murdoch R.W."/>
            <person name="Higgins S."/>
            <person name="Loffler F."/>
        </authorList>
    </citation>
    <scope>NUCLEOTIDE SEQUENCE</scope>
</reference>
<gene>
    <name evidence="1" type="ORF">SDC9_122744</name>
</gene>
<accession>A0A645CFP2</accession>
<name>A0A645CFP2_9ZZZZ</name>
<evidence type="ECO:0000313" key="1">
    <source>
        <dbReference type="EMBL" id="MPM75750.1"/>
    </source>
</evidence>
<proteinExistence type="predicted"/>
<dbReference type="EMBL" id="VSSQ01026835">
    <property type="protein sequence ID" value="MPM75750.1"/>
    <property type="molecule type" value="Genomic_DNA"/>
</dbReference>
<dbReference type="AlphaFoldDB" id="A0A645CFP2"/>